<comment type="caution">
    <text evidence="2">The sequence shown here is derived from an EMBL/GenBank/DDBJ whole genome shotgun (WGS) entry which is preliminary data.</text>
</comment>
<dbReference type="Proteomes" id="UP000619260">
    <property type="component" value="Unassembled WGS sequence"/>
</dbReference>
<evidence type="ECO:0008006" key="4">
    <source>
        <dbReference type="Google" id="ProtNLM"/>
    </source>
</evidence>
<dbReference type="AlphaFoldDB" id="A0A8J3YG24"/>
<dbReference type="RefSeq" id="WP_203896941.1">
    <property type="nucleotide sequence ID" value="NZ_BOPF01000002.1"/>
</dbReference>
<proteinExistence type="predicted"/>
<feature type="compositionally biased region" description="Basic and acidic residues" evidence="1">
    <location>
        <begin position="110"/>
        <end position="123"/>
    </location>
</feature>
<name>A0A8J3YG24_9ACTN</name>
<dbReference type="EMBL" id="BOPF01000002">
    <property type="protein sequence ID" value="GIJ43350.1"/>
    <property type="molecule type" value="Genomic_DNA"/>
</dbReference>
<reference evidence="2" key="1">
    <citation type="submission" date="2021-01" db="EMBL/GenBank/DDBJ databases">
        <title>Whole genome shotgun sequence of Virgisporangium aliadipatigenens NBRC 105644.</title>
        <authorList>
            <person name="Komaki H."/>
            <person name="Tamura T."/>
        </authorList>
    </citation>
    <scope>NUCLEOTIDE SEQUENCE</scope>
    <source>
        <strain evidence="2">NBRC 105644</strain>
    </source>
</reference>
<protein>
    <recommendedName>
        <fullName evidence="4">DNA-binding protein</fullName>
    </recommendedName>
</protein>
<evidence type="ECO:0000256" key="1">
    <source>
        <dbReference type="SAM" id="MobiDB-lite"/>
    </source>
</evidence>
<evidence type="ECO:0000313" key="3">
    <source>
        <dbReference type="Proteomes" id="UP000619260"/>
    </source>
</evidence>
<gene>
    <name evidence="2" type="ORF">Val02_02360</name>
</gene>
<keyword evidence="3" id="KW-1185">Reference proteome</keyword>
<feature type="region of interest" description="Disordered" evidence="1">
    <location>
        <begin position="100"/>
        <end position="123"/>
    </location>
</feature>
<organism evidence="2 3">
    <name type="scientific">Virgisporangium aliadipatigenens</name>
    <dbReference type="NCBI Taxonomy" id="741659"/>
    <lineage>
        <taxon>Bacteria</taxon>
        <taxon>Bacillati</taxon>
        <taxon>Actinomycetota</taxon>
        <taxon>Actinomycetes</taxon>
        <taxon>Micromonosporales</taxon>
        <taxon>Micromonosporaceae</taxon>
        <taxon>Virgisporangium</taxon>
    </lineage>
</organism>
<sequence>MIDERSRSRREWDALAHVSRRHGDETLTPYEAARLVMMRAGGSARPRPDGPAVDHDDLAAALTLVGRARAELDALELGLLETARHRGMTWQALAHGVGLGSAQAAKQRHDRLVERRRSAEETD</sequence>
<accession>A0A8J3YG24</accession>
<evidence type="ECO:0000313" key="2">
    <source>
        <dbReference type="EMBL" id="GIJ43350.1"/>
    </source>
</evidence>